<dbReference type="GO" id="GO:0006935">
    <property type="term" value="P:chemotaxis"/>
    <property type="evidence" value="ECO:0007669"/>
    <property type="project" value="InterPro"/>
</dbReference>
<dbReference type="SMART" id="SM00260">
    <property type="entry name" value="CheW"/>
    <property type="match status" value="1"/>
</dbReference>
<dbReference type="PANTHER" id="PTHR22617:SF41">
    <property type="entry name" value="CHEMOTAXIS SIGNAL TRANSDUCTION SYSTEM ADAPTOR PROTEIN CHEW"/>
    <property type="match status" value="1"/>
</dbReference>
<evidence type="ECO:0000313" key="2">
    <source>
        <dbReference type="EMBL" id="AMK11520.1"/>
    </source>
</evidence>
<dbReference type="KEGG" id="dej:AWY79_10520"/>
<dbReference type="RefSeq" id="WP_066803377.1">
    <property type="nucleotide sequence ID" value="NZ_CP014206.1"/>
</dbReference>
<dbReference type="EMBL" id="SOBK01000003">
    <property type="protein sequence ID" value="TDT89921.1"/>
    <property type="molecule type" value="Genomic_DNA"/>
</dbReference>
<dbReference type="OrthoDB" id="9790406at2"/>
<name>A0A126QN56_9BACT</name>
<reference evidence="2 4" key="1">
    <citation type="journal article" date="2016" name="Front. Microbiol.">
        <title>Genome Sequence of the Piezophilic, Mesophilic Sulfate-Reducing Bacterium Desulfovibrio indicus J2T.</title>
        <authorList>
            <person name="Cao J."/>
            <person name="Maignien L."/>
            <person name="Shao Z."/>
            <person name="Alain K."/>
            <person name="Jebbar M."/>
        </authorList>
    </citation>
    <scope>NUCLEOTIDE SEQUENCE [LARGE SCALE GENOMIC DNA]</scope>
    <source>
        <strain evidence="2 4">J2</strain>
    </source>
</reference>
<dbReference type="GO" id="GO:0005829">
    <property type="term" value="C:cytosol"/>
    <property type="evidence" value="ECO:0007669"/>
    <property type="project" value="TreeGrafter"/>
</dbReference>
<evidence type="ECO:0000313" key="5">
    <source>
        <dbReference type="Proteomes" id="UP000295506"/>
    </source>
</evidence>
<sequence>MSEQAVKQYLTFGLDGEVFALDIVKVREVLELTDVSKLPLTPDHMKGVINIRGHAIPVVDMRSKLGMDKAGRTVDTCIIILDVLFESGVLTVGIVVDSVREVIDLSEEAIEPPPRLGSSVDASYMAGLGYQGDQFIILLDADSIFADEEVPLKQAPETKAA</sequence>
<dbReference type="InterPro" id="IPR002545">
    <property type="entry name" value="CheW-lke_dom"/>
</dbReference>
<reference evidence="3 5" key="2">
    <citation type="submission" date="2019-03" db="EMBL/GenBank/DDBJ databases">
        <title>Genomic Encyclopedia of Type Strains, Phase IV (KMG-IV): sequencing the most valuable type-strain genomes for metagenomic binning, comparative biology and taxonomic classification.</title>
        <authorList>
            <person name="Goeker M."/>
        </authorList>
    </citation>
    <scope>NUCLEOTIDE SEQUENCE [LARGE SCALE GENOMIC DNA]</scope>
    <source>
        <strain evidence="3 5">DSM 101483</strain>
    </source>
</reference>
<evidence type="ECO:0000313" key="3">
    <source>
        <dbReference type="EMBL" id="TDT89921.1"/>
    </source>
</evidence>
<dbReference type="InterPro" id="IPR039315">
    <property type="entry name" value="CheW"/>
</dbReference>
<dbReference type="Proteomes" id="UP000055611">
    <property type="component" value="Chromosome"/>
</dbReference>
<proteinExistence type="predicted"/>
<organism evidence="3 5">
    <name type="scientific">Pseudodesulfovibrio indicus</name>
    <dbReference type="NCBI Taxonomy" id="1716143"/>
    <lineage>
        <taxon>Bacteria</taxon>
        <taxon>Pseudomonadati</taxon>
        <taxon>Thermodesulfobacteriota</taxon>
        <taxon>Desulfovibrionia</taxon>
        <taxon>Desulfovibrionales</taxon>
        <taxon>Desulfovibrionaceae</taxon>
    </lineage>
</organism>
<dbReference type="EMBL" id="CP014206">
    <property type="protein sequence ID" value="AMK11520.1"/>
    <property type="molecule type" value="Genomic_DNA"/>
</dbReference>
<dbReference type="Gene3D" id="2.30.30.40">
    <property type="entry name" value="SH3 Domains"/>
    <property type="match status" value="1"/>
</dbReference>
<dbReference type="Proteomes" id="UP000295506">
    <property type="component" value="Unassembled WGS sequence"/>
</dbReference>
<dbReference type="SUPFAM" id="SSF50341">
    <property type="entry name" value="CheW-like"/>
    <property type="match status" value="1"/>
</dbReference>
<dbReference type="GO" id="GO:0007165">
    <property type="term" value="P:signal transduction"/>
    <property type="evidence" value="ECO:0007669"/>
    <property type="project" value="InterPro"/>
</dbReference>
<dbReference type="Pfam" id="PF01584">
    <property type="entry name" value="CheW"/>
    <property type="match status" value="1"/>
</dbReference>
<feature type="domain" description="CheW-like" evidence="1">
    <location>
        <begin position="6"/>
        <end position="150"/>
    </location>
</feature>
<protein>
    <submittedName>
        <fullName evidence="3">CheW protein</fullName>
    </submittedName>
    <submittedName>
        <fullName evidence="2">Chemotaxis protein CheW</fullName>
    </submittedName>
</protein>
<dbReference type="InterPro" id="IPR036061">
    <property type="entry name" value="CheW-like_dom_sf"/>
</dbReference>
<dbReference type="CDD" id="cd00732">
    <property type="entry name" value="CheW"/>
    <property type="match status" value="1"/>
</dbReference>
<gene>
    <name evidence="2" type="ORF">AWY79_10520</name>
    <name evidence="3" type="ORF">EDC59_103219</name>
</gene>
<dbReference type="PROSITE" id="PS50851">
    <property type="entry name" value="CHEW"/>
    <property type="match status" value="1"/>
</dbReference>
<dbReference type="SMR" id="A0A126QN56"/>
<dbReference type="PANTHER" id="PTHR22617">
    <property type="entry name" value="CHEMOTAXIS SENSOR HISTIDINE KINASE-RELATED"/>
    <property type="match status" value="1"/>
</dbReference>
<evidence type="ECO:0000313" key="4">
    <source>
        <dbReference type="Proteomes" id="UP000055611"/>
    </source>
</evidence>
<dbReference type="Gene3D" id="2.40.50.180">
    <property type="entry name" value="CheA-289, Domain 4"/>
    <property type="match status" value="1"/>
</dbReference>
<accession>A0A126QN56</accession>
<evidence type="ECO:0000259" key="1">
    <source>
        <dbReference type="PROSITE" id="PS50851"/>
    </source>
</evidence>
<dbReference type="AlphaFoldDB" id="A0A126QN56"/>
<keyword evidence="4" id="KW-1185">Reference proteome</keyword>